<sequence length="90" mass="10911">NYPINTNLTNLKNYFAKHHRDLYLTVMNKHEEKSKQIKEINHQKEKEKIQKNLQNLTTQNNETRIVQNLKPIQVAEFNEEDYITEEEIEE</sequence>
<reference evidence="2" key="1">
    <citation type="submission" date="2021-06" db="EMBL/GenBank/DDBJ databases">
        <authorList>
            <person name="Kallberg Y."/>
            <person name="Tangrot J."/>
            <person name="Rosling A."/>
        </authorList>
    </citation>
    <scope>NUCLEOTIDE SEQUENCE</scope>
    <source>
        <strain evidence="2">IN212</strain>
    </source>
</reference>
<evidence type="ECO:0000313" key="3">
    <source>
        <dbReference type="Proteomes" id="UP000789396"/>
    </source>
</evidence>
<keyword evidence="1" id="KW-0175">Coiled coil</keyword>
<feature type="non-terminal residue" evidence="2">
    <location>
        <position position="1"/>
    </location>
</feature>
<evidence type="ECO:0000256" key="1">
    <source>
        <dbReference type="SAM" id="Coils"/>
    </source>
</evidence>
<gene>
    <name evidence="2" type="ORF">RFULGI_LOCUS17988</name>
</gene>
<name>A0A9N9PB04_9GLOM</name>
<accession>A0A9N9PB04</accession>
<dbReference type="EMBL" id="CAJVPZ010075059">
    <property type="protein sequence ID" value="CAG8803587.1"/>
    <property type="molecule type" value="Genomic_DNA"/>
</dbReference>
<feature type="coiled-coil region" evidence="1">
    <location>
        <begin position="27"/>
        <end position="66"/>
    </location>
</feature>
<proteinExistence type="predicted"/>
<organism evidence="2 3">
    <name type="scientific">Racocetra fulgida</name>
    <dbReference type="NCBI Taxonomy" id="60492"/>
    <lineage>
        <taxon>Eukaryota</taxon>
        <taxon>Fungi</taxon>
        <taxon>Fungi incertae sedis</taxon>
        <taxon>Mucoromycota</taxon>
        <taxon>Glomeromycotina</taxon>
        <taxon>Glomeromycetes</taxon>
        <taxon>Diversisporales</taxon>
        <taxon>Gigasporaceae</taxon>
        <taxon>Racocetra</taxon>
    </lineage>
</organism>
<comment type="caution">
    <text evidence="2">The sequence shown here is derived from an EMBL/GenBank/DDBJ whole genome shotgun (WGS) entry which is preliminary data.</text>
</comment>
<dbReference type="AlphaFoldDB" id="A0A9N9PB04"/>
<dbReference type="Proteomes" id="UP000789396">
    <property type="component" value="Unassembled WGS sequence"/>
</dbReference>
<feature type="non-terminal residue" evidence="2">
    <location>
        <position position="90"/>
    </location>
</feature>
<protein>
    <submittedName>
        <fullName evidence="2">15498_t:CDS:1</fullName>
    </submittedName>
</protein>
<keyword evidence="3" id="KW-1185">Reference proteome</keyword>
<evidence type="ECO:0000313" key="2">
    <source>
        <dbReference type="EMBL" id="CAG8803587.1"/>
    </source>
</evidence>